<feature type="domain" description="Transposase IS4-like" evidence="1">
    <location>
        <begin position="19"/>
        <end position="156"/>
    </location>
</feature>
<evidence type="ECO:0000313" key="2">
    <source>
        <dbReference type="EMBL" id="EQD44971.1"/>
    </source>
</evidence>
<dbReference type="EMBL" id="AUZY01008741">
    <property type="protein sequence ID" value="EQD44971.1"/>
    <property type="molecule type" value="Genomic_DNA"/>
</dbReference>
<feature type="non-terminal residue" evidence="2">
    <location>
        <position position="1"/>
    </location>
</feature>
<dbReference type="GO" id="GO:0003677">
    <property type="term" value="F:DNA binding"/>
    <property type="evidence" value="ECO:0007669"/>
    <property type="project" value="InterPro"/>
</dbReference>
<dbReference type="SUPFAM" id="SSF53098">
    <property type="entry name" value="Ribonuclease H-like"/>
    <property type="match status" value="1"/>
</dbReference>
<dbReference type="Pfam" id="PF01609">
    <property type="entry name" value="DDE_Tnp_1"/>
    <property type="match status" value="1"/>
</dbReference>
<reference evidence="2" key="2">
    <citation type="journal article" date="2014" name="ISME J.">
        <title>Microbial stratification in low pH oxic and suboxic macroscopic growths along an acid mine drainage.</title>
        <authorList>
            <person name="Mendez-Garcia C."/>
            <person name="Mesa V."/>
            <person name="Sprenger R.R."/>
            <person name="Richter M."/>
            <person name="Diez M.S."/>
            <person name="Solano J."/>
            <person name="Bargiela R."/>
            <person name="Golyshina O.V."/>
            <person name="Manteca A."/>
            <person name="Ramos J.L."/>
            <person name="Gallego J.R."/>
            <person name="Llorente I."/>
            <person name="Martins Dos Santos V.A."/>
            <person name="Jensen O.N."/>
            <person name="Pelaez A.I."/>
            <person name="Sanchez J."/>
            <person name="Ferrer M."/>
        </authorList>
    </citation>
    <scope>NUCLEOTIDE SEQUENCE</scope>
</reference>
<feature type="non-terminal residue" evidence="2">
    <location>
        <position position="165"/>
    </location>
</feature>
<dbReference type="InterPro" id="IPR002559">
    <property type="entry name" value="Transposase_11"/>
</dbReference>
<dbReference type="InterPro" id="IPR012337">
    <property type="entry name" value="RNaseH-like_sf"/>
</dbReference>
<dbReference type="AlphaFoldDB" id="T0ZAI0"/>
<proteinExistence type="predicted"/>
<organism evidence="2">
    <name type="scientific">mine drainage metagenome</name>
    <dbReference type="NCBI Taxonomy" id="410659"/>
    <lineage>
        <taxon>unclassified sequences</taxon>
        <taxon>metagenomes</taxon>
        <taxon>ecological metagenomes</taxon>
    </lineage>
</organism>
<evidence type="ECO:0000259" key="1">
    <source>
        <dbReference type="Pfam" id="PF01609"/>
    </source>
</evidence>
<protein>
    <submittedName>
        <fullName evidence="2">Transposase IS4 family protein</fullName>
    </submittedName>
</protein>
<dbReference type="GO" id="GO:0006313">
    <property type="term" value="P:DNA transposition"/>
    <property type="evidence" value="ECO:0007669"/>
    <property type="project" value="InterPro"/>
</dbReference>
<gene>
    <name evidence="2" type="ORF">B1B_13274</name>
</gene>
<comment type="caution">
    <text evidence="2">The sequence shown here is derived from an EMBL/GenBank/DDBJ whole genome shotgun (WGS) entry which is preliminary data.</text>
</comment>
<reference evidence="2" key="1">
    <citation type="submission" date="2013-08" db="EMBL/GenBank/DDBJ databases">
        <authorList>
            <person name="Mendez C."/>
            <person name="Richter M."/>
            <person name="Ferrer M."/>
            <person name="Sanchez J."/>
        </authorList>
    </citation>
    <scope>NUCLEOTIDE SEQUENCE</scope>
</reference>
<dbReference type="GO" id="GO:0004803">
    <property type="term" value="F:transposase activity"/>
    <property type="evidence" value="ECO:0007669"/>
    <property type="project" value="InterPro"/>
</dbReference>
<name>T0ZAI0_9ZZZZ</name>
<sequence length="165" mass="18633">RLSCRGSDPSLPGATAARLSLLLDVTNSLVLDCRVGSCQTGEREYAFEHLEALGEGDILLADRGTPSLELFAKIRERGAHFAIRMPGHWKAVKQFLRSGEKEAIVTLPSKKDPSLTMTVRLLKIEREGKSMVVATSLLDATLFPLELFSELYHMRWWNEEWYKEL</sequence>
<accession>T0ZAI0</accession>